<dbReference type="Pfam" id="PF00498">
    <property type="entry name" value="FHA"/>
    <property type="match status" value="1"/>
</dbReference>
<dbReference type="InterPro" id="IPR000253">
    <property type="entry name" value="FHA_dom"/>
</dbReference>
<dbReference type="PANTHER" id="PTHR23308">
    <property type="entry name" value="NUCLEAR INHIBITOR OF PROTEIN PHOSPHATASE-1"/>
    <property type="match status" value="1"/>
</dbReference>
<dbReference type="Gene3D" id="2.60.200.20">
    <property type="match status" value="1"/>
</dbReference>
<dbReference type="SMART" id="SM00240">
    <property type="entry name" value="FHA"/>
    <property type="match status" value="1"/>
</dbReference>
<evidence type="ECO:0000313" key="2">
    <source>
        <dbReference type="EMBL" id="MCL1123960.1"/>
    </source>
</evidence>
<evidence type="ECO:0000259" key="1">
    <source>
        <dbReference type="PROSITE" id="PS50006"/>
    </source>
</evidence>
<dbReference type="InterPro" id="IPR008984">
    <property type="entry name" value="SMAD_FHA_dom_sf"/>
</dbReference>
<accession>A0ABT0L8Z2</accession>
<dbReference type="Proteomes" id="UP001203423">
    <property type="component" value="Unassembled WGS sequence"/>
</dbReference>
<keyword evidence="3" id="KW-1185">Reference proteome</keyword>
<evidence type="ECO:0000313" key="3">
    <source>
        <dbReference type="Proteomes" id="UP001203423"/>
    </source>
</evidence>
<dbReference type="EMBL" id="JAKIKS010000015">
    <property type="protein sequence ID" value="MCL1123960.1"/>
    <property type="molecule type" value="Genomic_DNA"/>
</dbReference>
<name>A0ABT0L8Z2_9GAMM</name>
<feature type="domain" description="FHA" evidence="1">
    <location>
        <begin position="19"/>
        <end position="67"/>
    </location>
</feature>
<gene>
    <name evidence="2" type="ORF">L2764_05555</name>
</gene>
<dbReference type="CDD" id="cd00060">
    <property type="entry name" value="FHA"/>
    <property type="match status" value="1"/>
</dbReference>
<sequence>MAMMLNEATGNSVLLQPQHIFGRHPTAATQLTNLEASRTHAVIIWDGEYWILQDTSSNGTFINGKRLKKGHKILLEKGDAIQFGNIHTENWFIKELTPPESILLPLTLGLETIHLSAITALPSEDSPEVSIYPSAQGQWLCETSEGTVILKTGDCVGTAEFQWRFVDAKASIETDILSDKKPLLFDDICFIFDVSQNEEHVSLTLTLDETPIDLGERNHHYVLLLLARKSLEDSKLGVSDIERGWLDKDLLCGMLGQSENHINIHIYRFRKQLSALYPDAEQLSTLIERRTGEIRFSPREIEIFGGLTIDPTIQQQGKPIRLN</sequence>
<reference evidence="2 3" key="1">
    <citation type="submission" date="2022-01" db="EMBL/GenBank/DDBJ databases">
        <title>Whole genome-based taxonomy of the Shewanellaceae.</title>
        <authorList>
            <person name="Martin-Rodriguez A.J."/>
        </authorList>
    </citation>
    <scope>NUCLEOTIDE SEQUENCE [LARGE SCALE GENOMIC DNA]</scope>
    <source>
        <strain evidence="2 3">DSM 17177</strain>
    </source>
</reference>
<dbReference type="InterPro" id="IPR050923">
    <property type="entry name" value="Cell_Proc_Reg/RNA_Proc"/>
</dbReference>
<dbReference type="PROSITE" id="PS50006">
    <property type="entry name" value="FHA_DOMAIN"/>
    <property type="match status" value="1"/>
</dbReference>
<dbReference type="SUPFAM" id="SSF49879">
    <property type="entry name" value="SMAD/FHA domain"/>
    <property type="match status" value="1"/>
</dbReference>
<protein>
    <submittedName>
        <fullName evidence="2">FHA domain-containing protein</fullName>
    </submittedName>
</protein>
<proteinExistence type="predicted"/>
<dbReference type="RefSeq" id="WP_248939246.1">
    <property type="nucleotide sequence ID" value="NZ_JAKIKS010000015.1"/>
</dbReference>
<comment type="caution">
    <text evidence="2">The sequence shown here is derived from an EMBL/GenBank/DDBJ whole genome shotgun (WGS) entry which is preliminary data.</text>
</comment>
<organism evidence="2 3">
    <name type="scientific">Shewanella surugensis</name>
    <dbReference type="NCBI Taxonomy" id="212020"/>
    <lineage>
        <taxon>Bacteria</taxon>
        <taxon>Pseudomonadati</taxon>
        <taxon>Pseudomonadota</taxon>
        <taxon>Gammaproteobacteria</taxon>
        <taxon>Alteromonadales</taxon>
        <taxon>Shewanellaceae</taxon>
        <taxon>Shewanella</taxon>
    </lineage>
</organism>